<evidence type="ECO:0000313" key="3">
    <source>
        <dbReference type="Proteomes" id="UP001054820"/>
    </source>
</evidence>
<dbReference type="GO" id="GO:0006508">
    <property type="term" value="P:proteolysis"/>
    <property type="evidence" value="ECO:0007669"/>
    <property type="project" value="UniProtKB-KW"/>
</dbReference>
<dbReference type="NCBIfam" id="TIGR01383">
    <property type="entry name" value="not_thiJ"/>
    <property type="match status" value="1"/>
</dbReference>
<reference evidence="2" key="1">
    <citation type="journal article" date="2022" name="Arch. Microbiol.">
        <title>Thiomicrorhabdus immobilis sp. nov., a mesophilic sulfur-oxidizing bacterium isolated from sediment of a brackish lake in northern Japan.</title>
        <authorList>
            <person name="Kojima H."/>
            <person name="Mochizuki J."/>
            <person name="Kanda M."/>
            <person name="Watanabe T."/>
            <person name="Fukui M."/>
        </authorList>
    </citation>
    <scope>NUCLEOTIDE SEQUENCE</scope>
    <source>
        <strain evidence="2">Am19</strain>
    </source>
</reference>
<dbReference type="RefSeq" id="WP_237261549.1">
    <property type="nucleotide sequence ID" value="NZ_AP024202.1"/>
</dbReference>
<accession>A0ABM7MFA6</accession>
<dbReference type="Proteomes" id="UP001054820">
    <property type="component" value="Chromosome"/>
</dbReference>
<organism evidence="2 3">
    <name type="scientific">Thiomicrorhabdus immobilis</name>
    <dbReference type="NCBI Taxonomy" id="2791037"/>
    <lineage>
        <taxon>Bacteria</taxon>
        <taxon>Pseudomonadati</taxon>
        <taxon>Pseudomonadota</taxon>
        <taxon>Gammaproteobacteria</taxon>
        <taxon>Thiotrichales</taxon>
        <taxon>Piscirickettsiaceae</taxon>
        <taxon>Thiomicrorhabdus</taxon>
    </lineage>
</organism>
<gene>
    <name evidence="2" type="primary">thiJ</name>
    <name evidence="2" type="ORF">THMIRHAM_18560</name>
</gene>
<dbReference type="InterPro" id="IPR050325">
    <property type="entry name" value="Prot/Nucl_acid_deglycase"/>
</dbReference>
<feature type="domain" description="DJ-1/PfpI" evidence="1">
    <location>
        <begin position="5"/>
        <end position="169"/>
    </location>
</feature>
<dbReference type="InterPro" id="IPR002818">
    <property type="entry name" value="DJ-1/PfpI"/>
</dbReference>
<dbReference type="EMBL" id="AP024202">
    <property type="protein sequence ID" value="BCN94071.1"/>
    <property type="molecule type" value="Genomic_DNA"/>
</dbReference>
<dbReference type="GO" id="GO:0008233">
    <property type="term" value="F:peptidase activity"/>
    <property type="evidence" value="ECO:0007669"/>
    <property type="project" value="UniProtKB-KW"/>
</dbReference>
<proteinExistence type="predicted"/>
<dbReference type="Gene3D" id="3.40.50.880">
    <property type="match status" value="1"/>
</dbReference>
<dbReference type="InterPro" id="IPR029062">
    <property type="entry name" value="Class_I_gatase-like"/>
</dbReference>
<keyword evidence="2" id="KW-0378">Hydrolase</keyword>
<evidence type="ECO:0000313" key="2">
    <source>
        <dbReference type="EMBL" id="BCN94071.1"/>
    </source>
</evidence>
<dbReference type="Pfam" id="PF01965">
    <property type="entry name" value="DJ-1_PfpI"/>
    <property type="match status" value="1"/>
</dbReference>
<sequence length="186" mass="19675">MDAIRVLVPLAQGCEELEAVTIIDILVRGGVEVITASLDDNKIITASRGVQLVAQVTLDEIKNEHFAMVALPGGLPGADYLNADRRVIDILQTTVANNGVAAAICAAPKVLVSAGLLDGKNATSYPGVIDKLPAKNMHYINLPVVKDGQVVTSQGPATAMEFALTLLEQLKGKEKRINVEQGLLKI</sequence>
<keyword evidence="3" id="KW-1185">Reference proteome</keyword>
<dbReference type="CDD" id="cd03135">
    <property type="entry name" value="GATase1_DJ-1"/>
    <property type="match status" value="1"/>
</dbReference>
<keyword evidence="2" id="KW-0645">Protease</keyword>
<dbReference type="InterPro" id="IPR006287">
    <property type="entry name" value="DJ-1"/>
</dbReference>
<name>A0ABM7MFA6_9GAMM</name>
<protein>
    <submittedName>
        <fullName evidence="2">Protease</fullName>
    </submittedName>
</protein>
<dbReference type="PANTHER" id="PTHR48094">
    <property type="entry name" value="PROTEIN/NUCLEIC ACID DEGLYCASE DJ-1-RELATED"/>
    <property type="match status" value="1"/>
</dbReference>
<evidence type="ECO:0000259" key="1">
    <source>
        <dbReference type="Pfam" id="PF01965"/>
    </source>
</evidence>
<dbReference type="PANTHER" id="PTHR48094:SF12">
    <property type="entry name" value="PARKINSON DISEASE PROTEIN 7 HOMOLOG"/>
    <property type="match status" value="1"/>
</dbReference>
<dbReference type="SUPFAM" id="SSF52317">
    <property type="entry name" value="Class I glutamine amidotransferase-like"/>
    <property type="match status" value="1"/>
</dbReference>